<name>A0A7R9BZE9_9CRUS</name>
<gene>
    <name evidence="1" type="ORF">NMOB1V02_LOCUS11955</name>
</gene>
<accession>A0A7R9BZE9</accession>
<organism evidence="1">
    <name type="scientific">Notodromas monacha</name>
    <dbReference type="NCBI Taxonomy" id="399045"/>
    <lineage>
        <taxon>Eukaryota</taxon>
        <taxon>Metazoa</taxon>
        <taxon>Ecdysozoa</taxon>
        <taxon>Arthropoda</taxon>
        <taxon>Crustacea</taxon>
        <taxon>Oligostraca</taxon>
        <taxon>Ostracoda</taxon>
        <taxon>Podocopa</taxon>
        <taxon>Podocopida</taxon>
        <taxon>Cypridocopina</taxon>
        <taxon>Cypridoidea</taxon>
        <taxon>Cyprididae</taxon>
        <taxon>Notodromas</taxon>
    </lineage>
</organism>
<dbReference type="EMBL" id="OA889904">
    <property type="protein sequence ID" value="CAD7284348.1"/>
    <property type="molecule type" value="Genomic_DNA"/>
</dbReference>
<protein>
    <submittedName>
        <fullName evidence="1">Uncharacterized protein</fullName>
    </submittedName>
</protein>
<sequence>MPGTAGRIAISKQKPTRVLASAHVAFRRAEFGFPGGQSAGIFLVFFRETLVFHLALSPARYPCSALLNGRLNPFGCTRRSLVLIVVLRPSYRF</sequence>
<keyword evidence="2" id="KW-1185">Reference proteome</keyword>
<evidence type="ECO:0000313" key="2">
    <source>
        <dbReference type="Proteomes" id="UP000678499"/>
    </source>
</evidence>
<dbReference type="Proteomes" id="UP000678499">
    <property type="component" value="Unassembled WGS sequence"/>
</dbReference>
<dbReference type="EMBL" id="CAJPEX010007867">
    <property type="protein sequence ID" value="CAG0924500.1"/>
    <property type="molecule type" value="Genomic_DNA"/>
</dbReference>
<proteinExistence type="predicted"/>
<evidence type="ECO:0000313" key="1">
    <source>
        <dbReference type="EMBL" id="CAD7284348.1"/>
    </source>
</evidence>
<dbReference type="AlphaFoldDB" id="A0A7R9BZE9"/>
<reference evidence="1" key="1">
    <citation type="submission" date="2020-11" db="EMBL/GenBank/DDBJ databases">
        <authorList>
            <person name="Tran Van P."/>
        </authorList>
    </citation>
    <scope>NUCLEOTIDE SEQUENCE</scope>
</reference>